<feature type="region of interest" description="Disordered" evidence="1">
    <location>
        <begin position="32"/>
        <end position="52"/>
    </location>
</feature>
<evidence type="ECO:0008006" key="6">
    <source>
        <dbReference type="Google" id="ProtNLM"/>
    </source>
</evidence>
<keyword evidence="2" id="KW-1133">Transmembrane helix</keyword>
<proteinExistence type="predicted"/>
<feature type="signal peptide" evidence="3">
    <location>
        <begin position="1"/>
        <end position="25"/>
    </location>
</feature>
<reference evidence="5" key="1">
    <citation type="submission" date="2023-07" db="EMBL/GenBank/DDBJ databases">
        <title>30 novel species of actinomycetes from the DSMZ collection.</title>
        <authorList>
            <person name="Nouioui I."/>
        </authorList>
    </citation>
    <scope>NUCLEOTIDE SEQUENCE [LARGE SCALE GENOMIC DNA]</scope>
    <source>
        <strain evidence="5">DSM 44743</strain>
    </source>
</reference>
<keyword evidence="2" id="KW-0812">Transmembrane</keyword>
<feature type="compositionally biased region" description="Pro residues" evidence="1">
    <location>
        <begin position="146"/>
        <end position="155"/>
    </location>
</feature>
<keyword evidence="5" id="KW-1185">Reference proteome</keyword>
<keyword evidence="2" id="KW-0472">Membrane</keyword>
<feature type="region of interest" description="Disordered" evidence="1">
    <location>
        <begin position="138"/>
        <end position="218"/>
    </location>
</feature>
<name>A0ABU2MH88_9ACTN</name>
<dbReference type="EMBL" id="JAVREP010000035">
    <property type="protein sequence ID" value="MDT0332070.1"/>
    <property type="molecule type" value="Genomic_DNA"/>
</dbReference>
<evidence type="ECO:0000313" key="5">
    <source>
        <dbReference type="Proteomes" id="UP001183390"/>
    </source>
</evidence>
<evidence type="ECO:0000256" key="3">
    <source>
        <dbReference type="SAM" id="SignalP"/>
    </source>
</evidence>
<evidence type="ECO:0000256" key="1">
    <source>
        <dbReference type="SAM" id="MobiDB-lite"/>
    </source>
</evidence>
<feature type="compositionally biased region" description="Low complexity" evidence="1">
    <location>
        <begin position="182"/>
        <end position="199"/>
    </location>
</feature>
<evidence type="ECO:0000313" key="4">
    <source>
        <dbReference type="EMBL" id="MDT0332070.1"/>
    </source>
</evidence>
<dbReference type="Proteomes" id="UP001183390">
    <property type="component" value="Unassembled WGS sequence"/>
</dbReference>
<evidence type="ECO:0000256" key="2">
    <source>
        <dbReference type="SAM" id="Phobius"/>
    </source>
</evidence>
<keyword evidence="3" id="KW-0732">Signal</keyword>
<protein>
    <recommendedName>
        <fullName evidence="6">LPXTG cell wall anchor domain-containing protein</fullName>
    </recommendedName>
</protein>
<sequence>MSTRIIAASVLTAGLALGAAAPAFAALPFAPPGDNGTVKIHSPETPEEDDRNEPKVCEFQIVGSGFDPAQEVTWQILTQGGSPSSRELVLEGELDLDGEGTGSTDLLRIDNGHYRLEWTFEGQKGNAAKHKVFKVVCEETEEPEPTPEPSTPPTGEPTEEPTGEPTAPPETEEPTVPPTDDPSAPETEEPTVPATPTSPEGEKPGESPAPSENEPSLALTGSAIAGLVAAGLAAAGGGGAALYFSRKRKAE</sequence>
<feature type="transmembrane region" description="Helical" evidence="2">
    <location>
        <begin position="217"/>
        <end position="244"/>
    </location>
</feature>
<comment type="caution">
    <text evidence="4">The sequence shown here is derived from an EMBL/GenBank/DDBJ whole genome shotgun (WGS) entry which is preliminary data.</text>
</comment>
<accession>A0ABU2MH88</accession>
<organism evidence="4 5">
    <name type="scientific">Nocardiopsis lambiniae</name>
    <dbReference type="NCBI Taxonomy" id="3075539"/>
    <lineage>
        <taxon>Bacteria</taxon>
        <taxon>Bacillati</taxon>
        <taxon>Actinomycetota</taxon>
        <taxon>Actinomycetes</taxon>
        <taxon>Streptosporangiales</taxon>
        <taxon>Nocardiopsidaceae</taxon>
        <taxon>Nocardiopsis</taxon>
    </lineage>
</organism>
<dbReference type="RefSeq" id="WP_311514506.1">
    <property type="nucleotide sequence ID" value="NZ_JAVREP010000035.1"/>
</dbReference>
<gene>
    <name evidence="4" type="ORF">RM479_26980</name>
</gene>
<feature type="chain" id="PRO_5046000037" description="LPXTG cell wall anchor domain-containing protein" evidence="3">
    <location>
        <begin position="26"/>
        <end position="251"/>
    </location>
</feature>